<proteinExistence type="predicted"/>
<evidence type="ECO:0000313" key="2">
    <source>
        <dbReference type="EMBL" id="RLL62806.1"/>
    </source>
</evidence>
<reference evidence="2 3" key="1">
    <citation type="submission" date="2018-10" db="EMBL/GenBank/DDBJ databases">
        <title>Rhodobacter sp . BO-81.</title>
        <authorList>
            <person name="Im W.T."/>
        </authorList>
    </citation>
    <scope>NUCLEOTIDE SEQUENCE [LARGE SCALE GENOMIC DNA]</scope>
    <source>
        <strain evidence="2 3">BO-81</strain>
    </source>
</reference>
<name>A0A421BK74_9RHOB</name>
<organism evidence="2 3">
    <name type="scientific">Paenirhodobacter hankyongi</name>
    <dbReference type="NCBI Taxonomy" id="2294033"/>
    <lineage>
        <taxon>Bacteria</taxon>
        <taxon>Pseudomonadati</taxon>
        <taxon>Pseudomonadota</taxon>
        <taxon>Alphaproteobacteria</taxon>
        <taxon>Rhodobacterales</taxon>
        <taxon>Rhodobacter group</taxon>
        <taxon>Paenirhodobacter</taxon>
    </lineage>
</organism>
<accession>A0A421BK74</accession>
<gene>
    <name evidence="2" type="ORF">DYS74_15850</name>
</gene>
<dbReference type="EMBL" id="RCHI01000019">
    <property type="protein sequence ID" value="RLL62806.1"/>
    <property type="molecule type" value="Genomic_DNA"/>
</dbReference>
<feature type="region of interest" description="Disordered" evidence="1">
    <location>
        <begin position="70"/>
        <end position="89"/>
    </location>
</feature>
<sequence length="89" mass="9434">MRQQALVLERVGSVMTCNGVATDLAAYTATPEAPHDWIVGQPEQVSGEWHVTIVLPHGAEAPEATRFPEPITVTADGPVTLPPHDAPAD</sequence>
<dbReference type="AlphaFoldDB" id="A0A421BK74"/>
<evidence type="ECO:0000313" key="3">
    <source>
        <dbReference type="Proteomes" id="UP000279673"/>
    </source>
</evidence>
<feature type="compositionally biased region" description="Pro residues" evidence="1">
    <location>
        <begin position="80"/>
        <end position="89"/>
    </location>
</feature>
<evidence type="ECO:0000256" key="1">
    <source>
        <dbReference type="SAM" id="MobiDB-lite"/>
    </source>
</evidence>
<dbReference type="Proteomes" id="UP000279673">
    <property type="component" value="Unassembled WGS sequence"/>
</dbReference>
<comment type="caution">
    <text evidence="2">The sequence shown here is derived from an EMBL/GenBank/DDBJ whole genome shotgun (WGS) entry which is preliminary data.</text>
</comment>
<protein>
    <submittedName>
        <fullName evidence="2">Uncharacterized protein</fullName>
    </submittedName>
</protein>
<keyword evidence="3" id="KW-1185">Reference proteome</keyword>